<feature type="domain" description="Major facilitator superfamily (MFS) profile" evidence="12">
    <location>
        <begin position="1"/>
        <end position="428"/>
    </location>
</feature>
<keyword evidence="5 11" id="KW-0812">Transmembrane</keyword>
<dbReference type="Proteomes" id="UP000428333">
    <property type="component" value="Linkage Group LG02"/>
</dbReference>
<feature type="transmembrane region" description="Helical" evidence="11">
    <location>
        <begin position="237"/>
        <end position="261"/>
    </location>
</feature>
<proteinExistence type="inferred from homology"/>
<dbReference type="GO" id="GO:0015293">
    <property type="term" value="F:symporter activity"/>
    <property type="evidence" value="ECO:0007669"/>
    <property type="project" value="UniProtKB-KW"/>
</dbReference>
<evidence type="ECO:0000256" key="4">
    <source>
        <dbReference type="ARBA" id="ARBA00022597"/>
    </source>
</evidence>
<comment type="similarity">
    <text evidence="9">Belongs to the major facilitator superfamily. Phosphate:H(+) symporter (TC 2.A.1.9) family.</text>
</comment>
<feature type="transmembrane region" description="Helical" evidence="11">
    <location>
        <begin position="152"/>
        <end position="175"/>
    </location>
</feature>
<gene>
    <name evidence="13" type="ORF">C3L33_03740</name>
</gene>
<reference evidence="13 14" key="1">
    <citation type="journal article" date="2019" name="Genome Biol. Evol.">
        <title>The Rhododendron genome and chromosomal organization provide insight into shared whole-genome duplications across the heath family (Ericaceae).</title>
        <authorList>
            <person name="Soza V.L."/>
            <person name="Lindsley D."/>
            <person name="Waalkes A."/>
            <person name="Ramage E."/>
            <person name="Patwardhan R.P."/>
            <person name="Burton J.N."/>
            <person name="Adey A."/>
            <person name="Kumar A."/>
            <person name="Qiu R."/>
            <person name="Shendure J."/>
            <person name="Hall B."/>
        </authorList>
    </citation>
    <scope>NUCLEOTIDE SEQUENCE [LARGE SCALE GENOMIC DNA]</scope>
    <source>
        <strain evidence="13">RSF 1966-606</strain>
    </source>
</reference>
<feature type="transmembrane region" description="Helical" evidence="11">
    <location>
        <begin position="127"/>
        <end position="146"/>
    </location>
</feature>
<dbReference type="InterPro" id="IPR044778">
    <property type="entry name" value="MFS_STP/MST-like_plant"/>
</dbReference>
<dbReference type="Gene3D" id="1.20.1250.20">
    <property type="entry name" value="MFS general substrate transporter like domains"/>
    <property type="match status" value="1"/>
</dbReference>
<evidence type="ECO:0000256" key="9">
    <source>
        <dbReference type="ARBA" id="ARBA00044504"/>
    </source>
</evidence>
<evidence type="ECO:0000256" key="1">
    <source>
        <dbReference type="ARBA" id="ARBA00004141"/>
    </source>
</evidence>
<evidence type="ECO:0000313" key="14">
    <source>
        <dbReference type="Proteomes" id="UP000428333"/>
    </source>
</evidence>
<feature type="non-terminal residue" evidence="13">
    <location>
        <position position="1"/>
    </location>
</feature>
<comment type="similarity">
    <text evidence="2 10">Belongs to the major facilitator superfamily. Sugar transporter (TC 2.A.1.1) family.</text>
</comment>
<keyword evidence="4" id="KW-0762">Sugar transport</keyword>
<dbReference type="InterPro" id="IPR005829">
    <property type="entry name" value="Sugar_transporter_CS"/>
</dbReference>
<evidence type="ECO:0000256" key="11">
    <source>
        <dbReference type="SAM" id="Phobius"/>
    </source>
</evidence>
<accession>A0A6A4M4F8</accession>
<sequence>MAGGSLAPIGVSKERAEQYQGKVTSYVIISCIFAAIGGSIFGYDIRISGATLNASAANLSMLILGRIMLGFGIGFGNQCIQLPEGFNDDCFLEGNILPQMRFPYICQRWRLSISEAPFHLRGGLNMMFQLATTLGIFSANMINYGTSKLEPWGWRLSLGLAAAPALLMTLGGIFVPETPNSLVEQGKTEEGRKILQKIRGTDNIHAELQDITDASELAKSIEHPFRNILKKRNRPQLVMAIFMPTFQILTGINSILFYAPVLFQSMGFGGNASLYSSALTGAVLVSSTLVSIATVDKWGRRTLLIGGGIQMIICQVIVAVILGVKFSSETELSKSFSVLVVVVICLFVAAFGWSWGPLGWTVPSEIFPLEIRSAGQSITVAVNLFFTFVIGQSFLSLLCAFKFGIYLFSAGWITVMTIFVYVFLPETKGVPIEEMIFVWRKHWFWKTIVPRYPDANESDVTQSDSME</sequence>
<organism evidence="13 14">
    <name type="scientific">Rhododendron williamsianum</name>
    <dbReference type="NCBI Taxonomy" id="262921"/>
    <lineage>
        <taxon>Eukaryota</taxon>
        <taxon>Viridiplantae</taxon>
        <taxon>Streptophyta</taxon>
        <taxon>Embryophyta</taxon>
        <taxon>Tracheophyta</taxon>
        <taxon>Spermatophyta</taxon>
        <taxon>Magnoliopsida</taxon>
        <taxon>eudicotyledons</taxon>
        <taxon>Gunneridae</taxon>
        <taxon>Pentapetalae</taxon>
        <taxon>asterids</taxon>
        <taxon>Ericales</taxon>
        <taxon>Ericaceae</taxon>
        <taxon>Ericoideae</taxon>
        <taxon>Rhodoreae</taxon>
        <taxon>Rhododendron</taxon>
    </lineage>
</organism>
<dbReference type="GO" id="GO:0016020">
    <property type="term" value="C:membrane"/>
    <property type="evidence" value="ECO:0007669"/>
    <property type="project" value="UniProtKB-SubCell"/>
</dbReference>
<dbReference type="EMBL" id="QEFC01000335">
    <property type="protein sequence ID" value="KAE9464322.1"/>
    <property type="molecule type" value="Genomic_DNA"/>
</dbReference>
<feature type="transmembrane region" description="Helical" evidence="11">
    <location>
        <begin position="403"/>
        <end position="424"/>
    </location>
</feature>
<dbReference type="InterPro" id="IPR036259">
    <property type="entry name" value="MFS_trans_sf"/>
</dbReference>
<evidence type="ECO:0000256" key="10">
    <source>
        <dbReference type="RuleBase" id="RU003346"/>
    </source>
</evidence>
<evidence type="ECO:0000256" key="5">
    <source>
        <dbReference type="ARBA" id="ARBA00022692"/>
    </source>
</evidence>
<dbReference type="PRINTS" id="PR00171">
    <property type="entry name" value="SUGRTRNSPORT"/>
</dbReference>
<dbReference type="Pfam" id="PF00083">
    <property type="entry name" value="Sugar_tr"/>
    <property type="match status" value="1"/>
</dbReference>
<evidence type="ECO:0000256" key="2">
    <source>
        <dbReference type="ARBA" id="ARBA00010992"/>
    </source>
</evidence>
<keyword evidence="7 11" id="KW-1133">Transmembrane helix</keyword>
<dbReference type="PROSITE" id="PS00216">
    <property type="entry name" value="SUGAR_TRANSPORT_1"/>
    <property type="match status" value="1"/>
</dbReference>
<dbReference type="PANTHER" id="PTHR23500:SF109">
    <property type="entry name" value="SUGAR TRANSPORT PROTEIN 7"/>
    <property type="match status" value="1"/>
</dbReference>
<dbReference type="InterPro" id="IPR005828">
    <property type="entry name" value="MFS_sugar_transport-like"/>
</dbReference>
<comment type="subcellular location">
    <subcellularLocation>
        <location evidence="1">Membrane</location>
        <topology evidence="1">Multi-pass membrane protein</topology>
    </subcellularLocation>
</comment>
<dbReference type="PANTHER" id="PTHR23500">
    <property type="entry name" value="SOLUTE CARRIER FAMILY 2, FACILITATED GLUCOSE TRANSPORTER"/>
    <property type="match status" value="1"/>
</dbReference>
<keyword evidence="14" id="KW-1185">Reference proteome</keyword>
<name>A0A6A4M4F8_9ERIC</name>
<dbReference type="OrthoDB" id="508119at2759"/>
<evidence type="ECO:0000259" key="12">
    <source>
        <dbReference type="PROSITE" id="PS50850"/>
    </source>
</evidence>
<dbReference type="InterPro" id="IPR003663">
    <property type="entry name" value="Sugar/inositol_transpt"/>
</dbReference>
<evidence type="ECO:0000313" key="13">
    <source>
        <dbReference type="EMBL" id="KAE9464322.1"/>
    </source>
</evidence>
<feature type="transmembrane region" description="Helical" evidence="11">
    <location>
        <begin position="302"/>
        <end position="324"/>
    </location>
</feature>
<keyword evidence="3 10" id="KW-0813">Transport</keyword>
<evidence type="ECO:0000256" key="6">
    <source>
        <dbReference type="ARBA" id="ARBA00022847"/>
    </source>
</evidence>
<evidence type="ECO:0000256" key="8">
    <source>
        <dbReference type="ARBA" id="ARBA00023136"/>
    </source>
</evidence>
<protein>
    <recommendedName>
        <fullName evidence="12">Major facilitator superfamily (MFS) profile domain-containing protein</fullName>
    </recommendedName>
</protein>
<feature type="transmembrane region" description="Helical" evidence="11">
    <location>
        <begin position="55"/>
        <end position="75"/>
    </location>
</feature>
<feature type="transmembrane region" description="Helical" evidence="11">
    <location>
        <begin position="23"/>
        <end position="43"/>
    </location>
</feature>
<evidence type="ECO:0000256" key="7">
    <source>
        <dbReference type="ARBA" id="ARBA00022989"/>
    </source>
</evidence>
<keyword evidence="6" id="KW-0769">Symport</keyword>
<dbReference type="FunFam" id="1.20.1250.20:FF:000002">
    <property type="entry name" value="Sugar transport protein 13"/>
    <property type="match status" value="1"/>
</dbReference>
<keyword evidence="8 11" id="KW-0472">Membrane</keyword>
<dbReference type="PROSITE" id="PS50850">
    <property type="entry name" value="MFS"/>
    <property type="match status" value="1"/>
</dbReference>
<evidence type="ECO:0000256" key="3">
    <source>
        <dbReference type="ARBA" id="ARBA00022448"/>
    </source>
</evidence>
<dbReference type="CDD" id="cd17361">
    <property type="entry name" value="MFS_STP"/>
    <property type="match status" value="1"/>
</dbReference>
<dbReference type="NCBIfam" id="TIGR00879">
    <property type="entry name" value="SP"/>
    <property type="match status" value="1"/>
</dbReference>
<dbReference type="SUPFAM" id="SSF103473">
    <property type="entry name" value="MFS general substrate transporter"/>
    <property type="match status" value="1"/>
</dbReference>
<dbReference type="InterPro" id="IPR045262">
    <property type="entry name" value="STP/PLT_plant"/>
</dbReference>
<comment type="caution">
    <text evidence="13">The sequence shown here is derived from an EMBL/GenBank/DDBJ whole genome shotgun (WGS) entry which is preliminary data.</text>
</comment>
<dbReference type="GO" id="GO:0015145">
    <property type="term" value="F:monosaccharide transmembrane transporter activity"/>
    <property type="evidence" value="ECO:0007669"/>
    <property type="project" value="InterPro"/>
</dbReference>
<feature type="transmembrane region" description="Helical" evidence="11">
    <location>
        <begin position="377"/>
        <end position="397"/>
    </location>
</feature>
<dbReference type="InterPro" id="IPR020846">
    <property type="entry name" value="MFS_dom"/>
</dbReference>
<dbReference type="AlphaFoldDB" id="A0A6A4M4F8"/>
<feature type="transmembrane region" description="Helical" evidence="11">
    <location>
        <begin position="336"/>
        <end position="356"/>
    </location>
</feature>
<feature type="transmembrane region" description="Helical" evidence="11">
    <location>
        <begin position="273"/>
        <end position="295"/>
    </location>
</feature>